<dbReference type="REBASE" id="680576">
    <property type="entry name" value="S.SfrTF18ORF19405P"/>
</dbReference>
<gene>
    <name evidence="5" type="ORF">OSV15_19400</name>
</gene>
<dbReference type="AlphaFoldDB" id="A0AA47HY44"/>
<keyword evidence="3" id="KW-0238">DNA-binding</keyword>
<dbReference type="Gene3D" id="3.90.220.20">
    <property type="entry name" value="DNA methylase specificity domains"/>
    <property type="match status" value="2"/>
</dbReference>
<dbReference type="GO" id="GO:0016787">
    <property type="term" value="F:hydrolase activity"/>
    <property type="evidence" value="ECO:0007669"/>
    <property type="project" value="UniProtKB-KW"/>
</dbReference>
<evidence type="ECO:0000256" key="3">
    <source>
        <dbReference type="ARBA" id="ARBA00023125"/>
    </source>
</evidence>
<dbReference type="RefSeq" id="WP_267931146.1">
    <property type="nucleotide sequence ID" value="NZ_CP113257.1"/>
</dbReference>
<evidence type="ECO:0000313" key="6">
    <source>
        <dbReference type="Proteomes" id="UP001164632"/>
    </source>
</evidence>
<dbReference type="PANTHER" id="PTHR43140">
    <property type="entry name" value="TYPE-1 RESTRICTION ENZYME ECOKI SPECIFICITY PROTEIN"/>
    <property type="match status" value="1"/>
</dbReference>
<dbReference type="PANTHER" id="PTHR43140:SF1">
    <property type="entry name" value="TYPE I RESTRICTION ENZYME ECOKI SPECIFICITY SUBUNIT"/>
    <property type="match status" value="1"/>
</dbReference>
<dbReference type="CDD" id="cd17254">
    <property type="entry name" value="RMtype1_S_FclI-TRD1-CR1_like"/>
    <property type="match status" value="1"/>
</dbReference>
<feature type="domain" description="Type I restriction modification DNA specificity" evidence="4">
    <location>
        <begin position="287"/>
        <end position="395"/>
    </location>
</feature>
<protein>
    <submittedName>
        <fullName evidence="5">Restriction endonuclease subunit S</fullName>
        <ecNumber evidence="5">3.1.21.-</ecNumber>
    </submittedName>
</protein>
<feature type="domain" description="Type I restriction modification DNA specificity" evidence="4">
    <location>
        <begin position="21"/>
        <end position="192"/>
    </location>
</feature>
<reference evidence="5" key="1">
    <citation type="submission" date="2022-11" db="EMBL/GenBank/DDBJ databases">
        <title>Genomic of Pseudomonas TF18.</title>
        <authorList>
            <person name="Liu T."/>
        </authorList>
    </citation>
    <scope>NUCLEOTIDE SEQUENCE</scope>
    <source>
        <strain evidence="5">TF18</strain>
    </source>
</reference>
<keyword evidence="5" id="KW-0255">Endonuclease</keyword>
<evidence type="ECO:0000256" key="2">
    <source>
        <dbReference type="ARBA" id="ARBA00022747"/>
    </source>
</evidence>
<organism evidence="5 6">
    <name type="scientific">Stutzerimonas frequens</name>
    <dbReference type="NCBI Taxonomy" id="2968969"/>
    <lineage>
        <taxon>Bacteria</taxon>
        <taxon>Pseudomonadati</taxon>
        <taxon>Pseudomonadota</taxon>
        <taxon>Gammaproteobacteria</taxon>
        <taxon>Pseudomonadales</taxon>
        <taxon>Pseudomonadaceae</taxon>
        <taxon>Stutzerimonas</taxon>
    </lineage>
</organism>
<name>A0AA47HY44_9GAMM</name>
<sequence>MSFPTYPAYKDSGVEWLGAVPKDWEPIPFKYVAEFINGMAFKPEQWSESGIPIIRIENLNNGESFNYFEGPVEGRYHVKTGDLLFGWSGNRGTSFGPFLWHGIGLHYLNQHIFRMSDLRCDKKWLYWTLKAVTKTIEDQAHGIIGMVHVTKGKLGGIKIPLISPPEQFQIARFLDHETARIDDLIEEQQRLIELLKEKRQAVISHAVTKGLDPTVPMKDSGVEWLGEVPAHWALVPFGLAFEYQEGPGIMAVDFRDEGVPLVRISGVQGRWVTLEGCNYLEPSKVKEKWAHFRLDKGDLIISGSASMGLVSEVGEDAAGAVAYTGLIRLKPRANVSIRDFIRSVVGSYQFHAQIDLLKAGSTIQHFGPTHLSQMKVVLPPVNEQTQIAAYVDTISVQFDELLGEAENTNALLQERRSALISAAVTGKIDVRDWQPTASTQAPELAVAEAV</sequence>
<dbReference type="GO" id="GO:0009307">
    <property type="term" value="P:DNA restriction-modification system"/>
    <property type="evidence" value="ECO:0007669"/>
    <property type="project" value="UniProtKB-KW"/>
</dbReference>
<dbReference type="GO" id="GO:0004519">
    <property type="term" value="F:endonuclease activity"/>
    <property type="evidence" value="ECO:0007669"/>
    <property type="project" value="UniProtKB-KW"/>
</dbReference>
<keyword evidence="2" id="KW-0680">Restriction system</keyword>
<dbReference type="SUPFAM" id="SSF116734">
    <property type="entry name" value="DNA methylase specificity domain"/>
    <property type="match status" value="2"/>
</dbReference>
<accession>A0AA47HY44</accession>
<keyword evidence="5" id="KW-0540">Nuclease</keyword>
<evidence type="ECO:0000256" key="1">
    <source>
        <dbReference type="ARBA" id="ARBA00010923"/>
    </source>
</evidence>
<dbReference type="InterPro" id="IPR051212">
    <property type="entry name" value="Type-I_RE_S_subunit"/>
</dbReference>
<evidence type="ECO:0000259" key="4">
    <source>
        <dbReference type="Pfam" id="PF01420"/>
    </source>
</evidence>
<proteinExistence type="inferred from homology"/>
<comment type="similarity">
    <text evidence="1">Belongs to the type-I restriction system S methylase family.</text>
</comment>
<dbReference type="Gene3D" id="1.10.287.1120">
    <property type="entry name" value="Bipartite methylase S protein"/>
    <property type="match status" value="1"/>
</dbReference>
<dbReference type="InterPro" id="IPR000055">
    <property type="entry name" value="Restrct_endonuc_typeI_TRD"/>
</dbReference>
<dbReference type="EMBL" id="CP113257">
    <property type="protein sequence ID" value="WAE51810.1"/>
    <property type="molecule type" value="Genomic_DNA"/>
</dbReference>
<dbReference type="InterPro" id="IPR044946">
    <property type="entry name" value="Restrct_endonuc_typeI_TRD_sf"/>
</dbReference>
<evidence type="ECO:0000313" key="5">
    <source>
        <dbReference type="EMBL" id="WAE51810.1"/>
    </source>
</evidence>
<dbReference type="Pfam" id="PF01420">
    <property type="entry name" value="Methylase_S"/>
    <property type="match status" value="2"/>
</dbReference>
<dbReference type="EC" id="3.1.21.-" evidence="5"/>
<dbReference type="GO" id="GO:0003677">
    <property type="term" value="F:DNA binding"/>
    <property type="evidence" value="ECO:0007669"/>
    <property type="project" value="UniProtKB-KW"/>
</dbReference>
<dbReference type="Proteomes" id="UP001164632">
    <property type="component" value="Chromosome"/>
</dbReference>
<keyword evidence="5" id="KW-0378">Hydrolase</keyword>